<proteinExistence type="predicted"/>
<dbReference type="SUPFAM" id="SSF53098">
    <property type="entry name" value="Ribonuclease H-like"/>
    <property type="match status" value="1"/>
</dbReference>
<dbReference type="RefSeq" id="WP_262596624.1">
    <property type="nucleotide sequence ID" value="NZ_CP103300.1"/>
</dbReference>
<evidence type="ECO:0000313" key="2">
    <source>
        <dbReference type="Proteomes" id="UP001163255"/>
    </source>
</evidence>
<dbReference type="InterPro" id="IPR012337">
    <property type="entry name" value="RNaseH-like_sf"/>
</dbReference>
<sequence length="100" mass="11733">MPYNRKQTGGEVWHEKTSADQVVSDDVWQVLWLKMESKKLPDKPPPLIWLFQTIAKPGGWCDSKHTGRPGWLAVWKGWVKLQTGVEVWRMVRQFWGVEML</sequence>
<protein>
    <recommendedName>
        <fullName evidence="3">Transposase Tn5 dimerisation domain-containing protein</fullName>
    </recommendedName>
</protein>
<gene>
    <name evidence="1" type="ORF">NX720_18655</name>
</gene>
<keyword evidence="2" id="KW-1185">Reference proteome</keyword>
<dbReference type="EMBL" id="CP103300">
    <property type="protein sequence ID" value="UYM14892.1"/>
    <property type="molecule type" value="Genomic_DNA"/>
</dbReference>
<evidence type="ECO:0008006" key="3">
    <source>
        <dbReference type="Google" id="ProtNLM"/>
    </source>
</evidence>
<dbReference type="InterPro" id="IPR014737">
    <property type="entry name" value="Transposase_Tn5-like_C"/>
</dbReference>
<reference evidence="1" key="1">
    <citation type="submission" date="2022-10" db="EMBL/GenBank/DDBJ databases">
        <title>Completed Genome Sequence of two octocoral isolated bacterium, Endozoicomonas euniceicola EF212T and Endozoicomonas gorgoniicola PS125T.</title>
        <authorList>
            <person name="Chiou Y.-J."/>
            <person name="Chen Y.-H."/>
        </authorList>
    </citation>
    <scope>NUCLEOTIDE SEQUENCE</scope>
    <source>
        <strain evidence="1">EF212</strain>
    </source>
</reference>
<accession>A0ABY6GQ86</accession>
<name>A0ABY6GQ86_9GAMM</name>
<dbReference type="Gene3D" id="1.10.740.10">
    <property type="entry name" value="Transferase Inhibitor Protein From Tn5, Chain"/>
    <property type="match status" value="1"/>
</dbReference>
<evidence type="ECO:0000313" key="1">
    <source>
        <dbReference type="EMBL" id="UYM14892.1"/>
    </source>
</evidence>
<dbReference type="Proteomes" id="UP001163255">
    <property type="component" value="Chromosome"/>
</dbReference>
<organism evidence="1 2">
    <name type="scientific">Endozoicomonas euniceicola</name>
    <dbReference type="NCBI Taxonomy" id="1234143"/>
    <lineage>
        <taxon>Bacteria</taxon>
        <taxon>Pseudomonadati</taxon>
        <taxon>Pseudomonadota</taxon>
        <taxon>Gammaproteobacteria</taxon>
        <taxon>Oceanospirillales</taxon>
        <taxon>Endozoicomonadaceae</taxon>
        <taxon>Endozoicomonas</taxon>
    </lineage>
</organism>